<dbReference type="OrthoDB" id="2138987at2"/>
<proteinExistence type="predicted"/>
<name>A0A1G8IUU4_9LACT</name>
<feature type="coiled-coil region" evidence="1">
    <location>
        <begin position="76"/>
        <end position="107"/>
    </location>
</feature>
<dbReference type="RefSeq" id="WP_092083844.1">
    <property type="nucleotide sequence ID" value="NZ_FNEL01000002.1"/>
</dbReference>
<evidence type="ECO:0000256" key="1">
    <source>
        <dbReference type="SAM" id="Coils"/>
    </source>
</evidence>
<reference evidence="2 3" key="1">
    <citation type="submission" date="2017-09" db="EMBL/GenBank/DDBJ databases">
        <title>Bacterial strain isolated from the female urinary microbiota.</title>
        <authorList>
            <person name="Thomas-White K."/>
            <person name="Kumar N."/>
            <person name="Forster S."/>
            <person name="Putonti C."/>
            <person name="Lawley T."/>
            <person name="Wolfe A.J."/>
        </authorList>
    </citation>
    <scope>NUCLEOTIDE SEQUENCE [LARGE SCALE GENOMIC DNA]</scope>
    <source>
        <strain evidence="2 3">UMB0852</strain>
    </source>
</reference>
<dbReference type="STRING" id="84521.SAMN04487994_100236"/>
<protein>
    <recommendedName>
        <fullName evidence="4">DivIVA domain-containing protein</fullName>
    </recommendedName>
</protein>
<dbReference type="InterPro" id="IPR007793">
    <property type="entry name" value="DivIVA_fam"/>
</dbReference>
<evidence type="ECO:0000313" key="2">
    <source>
        <dbReference type="EMBL" id="PMC59198.1"/>
    </source>
</evidence>
<dbReference type="Pfam" id="PF05103">
    <property type="entry name" value="DivIVA"/>
    <property type="match status" value="1"/>
</dbReference>
<feature type="coiled-coil region" evidence="1">
    <location>
        <begin position="16"/>
        <end position="50"/>
    </location>
</feature>
<evidence type="ECO:0008006" key="4">
    <source>
        <dbReference type="Google" id="ProtNLM"/>
    </source>
</evidence>
<sequence length="223" mass="25782">MKQWNELPSSLFGYNKQAVNQLMNQQNQQIDELTKQVETMTEKITTLEDSLSHYQEIEESLKTSVIDARITGDKILEESHDAAERIREQTEEQMEQYKEEVTHRSETLVQRGMDLRVQLETMRESMLATLKEYEQFIKGTTFNELFPEKEMSEMTKLVTEFDTDTVLQKPQGDLAGMGLSPDSSLSDEEKQELAKLIQEVIANEARSTQENKSSHLSVVNRQQ</sequence>
<accession>A0A1G8IUU4</accession>
<keyword evidence="1" id="KW-0175">Coiled coil</keyword>
<gene>
    <name evidence="2" type="ORF">CJ205_00390</name>
</gene>
<keyword evidence="3" id="KW-1185">Reference proteome</keyword>
<dbReference type="Proteomes" id="UP000235682">
    <property type="component" value="Unassembled WGS sequence"/>
</dbReference>
<dbReference type="EMBL" id="PNHE01000001">
    <property type="protein sequence ID" value="PMC59198.1"/>
    <property type="molecule type" value="Genomic_DNA"/>
</dbReference>
<evidence type="ECO:0000313" key="3">
    <source>
        <dbReference type="Proteomes" id="UP000235682"/>
    </source>
</evidence>
<comment type="caution">
    <text evidence="2">The sequence shown here is derived from an EMBL/GenBank/DDBJ whole genome shotgun (WGS) entry which is preliminary data.</text>
</comment>
<dbReference type="AlphaFoldDB" id="A0A1G8IUU4"/>
<organism evidence="2 3">
    <name type="scientific">Dolosicoccus paucivorans</name>
    <dbReference type="NCBI Taxonomy" id="84521"/>
    <lineage>
        <taxon>Bacteria</taxon>
        <taxon>Bacillati</taxon>
        <taxon>Bacillota</taxon>
        <taxon>Bacilli</taxon>
        <taxon>Lactobacillales</taxon>
        <taxon>Aerococcaceae</taxon>
        <taxon>Dolosicoccus</taxon>
    </lineage>
</organism>